<name>A0ACD3AEC4_9AGAR</name>
<dbReference type="EMBL" id="ML208492">
    <property type="protein sequence ID" value="TFK64026.1"/>
    <property type="molecule type" value="Genomic_DNA"/>
</dbReference>
<dbReference type="Proteomes" id="UP000308600">
    <property type="component" value="Unassembled WGS sequence"/>
</dbReference>
<keyword evidence="2" id="KW-1185">Reference proteome</keyword>
<proteinExistence type="predicted"/>
<evidence type="ECO:0000313" key="2">
    <source>
        <dbReference type="Proteomes" id="UP000308600"/>
    </source>
</evidence>
<evidence type="ECO:0000313" key="1">
    <source>
        <dbReference type="EMBL" id="TFK64026.1"/>
    </source>
</evidence>
<sequence>MTVKLIAFIRHKHTIAFGHFDRHWVDPHGRLVQQLTPVKEGRVTYTQFHIDPTLVRALGGALPVADVAGLAIFTAERLETILEMFASKEYQEKVAVDEERLGFDRASVQIMVGYDHVPAGSVTGEVLLDALVPGGTGQNLKQTDQPAAERTGYSSRPGSPAVPRRL</sequence>
<gene>
    <name evidence="1" type="ORF">BDN72DRAFT_881753</name>
</gene>
<protein>
    <submittedName>
        <fullName evidence="1">Uncharacterized protein</fullName>
    </submittedName>
</protein>
<organism evidence="1 2">
    <name type="scientific">Pluteus cervinus</name>
    <dbReference type="NCBI Taxonomy" id="181527"/>
    <lineage>
        <taxon>Eukaryota</taxon>
        <taxon>Fungi</taxon>
        <taxon>Dikarya</taxon>
        <taxon>Basidiomycota</taxon>
        <taxon>Agaricomycotina</taxon>
        <taxon>Agaricomycetes</taxon>
        <taxon>Agaricomycetidae</taxon>
        <taxon>Agaricales</taxon>
        <taxon>Pluteineae</taxon>
        <taxon>Pluteaceae</taxon>
        <taxon>Pluteus</taxon>
    </lineage>
</organism>
<reference evidence="1 2" key="1">
    <citation type="journal article" date="2019" name="Nat. Ecol. Evol.">
        <title>Megaphylogeny resolves global patterns of mushroom evolution.</title>
        <authorList>
            <person name="Varga T."/>
            <person name="Krizsan K."/>
            <person name="Foldi C."/>
            <person name="Dima B."/>
            <person name="Sanchez-Garcia M."/>
            <person name="Sanchez-Ramirez S."/>
            <person name="Szollosi G.J."/>
            <person name="Szarkandi J.G."/>
            <person name="Papp V."/>
            <person name="Albert L."/>
            <person name="Andreopoulos W."/>
            <person name="Angelini C."/>
            <person name="Antonin V."/>
            <person name="Barry K.W."/>
            <person name="Bougher N.L."/>
            <person name="Buchanan P."/>
            <person name="Buyck B."/>
            <person name="Bense V."/>
            <person name="Catcheside P."/>
            <person name="Chovatia M."/>
            <person name="Cooper J."/>
            <person name="Damon W."/>
            <person name="Desjardin D."/>
            <person name="Finy P."/>
            <person name="Geml J."/>
            <person name="Haridas S."/>
            <person name="Hughes K."/>
            <person name="Justo A."/>
            <person name="Karasinski D."/>
            <person name="Kautmanova I."/>
            <person name="Kiss B."/>
            <person name="Kocsube S."/>
            <person name="Kotiranta H."/>
            <person name="LaButti K.M."/>
            <person name="Lechner B.E."/>
            <person name="Liimatainen K."/>
            <person name="Lipzen A."/>
            <person name="Lukacs Z."/>
            <person name="Mihaltcheva S."/>
            <person name="Morgado L.N."/>
            <person name="Niskanen T."/>
            <person name="Noordeloos M.E."/>
            <person name="Ohm R.A."/>
            <person name="Ortiz-Santana B."/>
            <person name="Ovrebo C."/>
            <person name="Racz N."/>
            <person name="Riley R."/>
            <person name="Savchenko A."/>
            <person name="Shiryaev A."/>
            <person name="Soop K."/>
            <person name="Spirin V."/>
            <person name="Szebenyi C."/>
            <person name="Tomsovsky M."/>
            <person name="Tulloss R.E."/>
            <person name="Uehling J."/>
            <person name="Grigoriev I.V."/>
            <person name="Vagvolgyi C."/>
            <person name="Papp T."/>
            <person name="Martin F.M."/>
            <person name="Miettinen O."/>
            <person name="Hibbett D.S."/>
            <person name="Nagy L.G."/>
        </authorList>
    </citation>
    <scope>NUCLEOTIDE SEQUENCE [LARGE SCALE GENOMIC DNA]</scope>
    <source>
        <strain evidence="1 2">NL-1719</strain>
    </source>
</reference>
<accession>A0ACD3AEC4</accession>